<dbReference type="Gramene" id="TKW30368">
    <property type="protein sequence ID" value="TKW30368"/>
    <property type="gene ID" value="SEVIR_2G031650v2"/>
</dbReference>
<dbReference type="Proteomes" id="UP000298652">
    <property type="component" value="Chromosome 2"/>
</dbReference>
<gene>
    <name evidence="1" type="ORF">SEVIR_2G031650v2</name>
</gene>
<sequence>MKRTTNEVTVLLMSLAAVVASYGSNWGRRH</sequence>
<organism evidence="1 2">
    <name type="scientific">Setaria viridis</name>
    <name type="common">Green bristlegrass</name>
    <name type="synonym">Setaria italica subsp. viridis</name>
    <dbReference type="NCBI Taxonomy" id="4556"/>
    <lineage>
        <taxon>Eukaryota</taxon>
        <taxon>Viridiplantae</taxon>
        <taxon>Streptophyta</taxon>
        <taxon>Embryophyta</taxon>
        <taxon>Tracheophyta</taxon>
        <taxon>Spermatophyta</taxon>
        <taxon>Magnoliopsida</taxon>
        <taxon>Liliopsida</taxon>
        <taxon>Poales</taxon>
        <taxon>Poaceae</taxon>
        <taxon>PACMAD clade</taxon>
        <taxon>Panicoideae</taxon>
        <taxon>Panicodae</taxon>
        <taxon>Paniceae</taxon>
        <taxon>Cenchrinae</taxon>
        <taxon>Setaria</taxon>
    </lineage>
</organism>
<proteinExistence type="predicted"/>
<name>A0A4U6VL41_SETVI</name>
<protein>
    <submittedName>
        <fullName evidence="1">Uncharacterized protein</fullName>
    </submittedName>
</protein>
<evidence type="ECO:0000313" key="1">
    <source>
        <dbReference type="EMBL" id="TKW30368.1"/>
    </source>
</evidence>
<accession>A0A4U6VL41</accession>
<dbReference type="AlphaFoldDB" id="A0A4U6VL41"/>
<reference evidence="1" key="1">
    <citation type="submission" date="2019-03" db="EMBL/GenBank/DDBJ databases">
        <title>WGS assembly of Setaria viridis.</title>
        <authorList>
            <person name="Huang P."/>
            <person name="Jenkins J."/>
            <person name="Grimwood J."/>
            <person name="Barry K."/>
            <person name="Healey A."/>
            <person name="Mamidi S."/>
            <person name="Sreedasyam A."/>
            <person name="Shu S."/>
            <person name="Feldman M."/>
            <person name="Wu J."/>
            <person name="Yu Y."/>
            <person name="Chen C."/>
            <person name="Johnson J."/>
            <person name="Rokhsar D."/>
            <person name="Baxter I."/>
            <person name="Schmutz J."/>
            <person name="Brutnell T."/>
            <person name="Kellogg E."/>
        </authorList>
    </citation>
    <scope>NUCLEOTIDE SEQUENCE [LARGE SCALE GENOMIC DNA]</scope>
</reference>
<keyword evidence="2" id="KW-1185">Reference proteome</keyword>
<evidence type="ECO:0000313" key="2">
    <source>
        <dbReference type="Proteomes" id="UP000298652"/>
    </source>
</evidence>
<dbReference type="EMBL" id="CM016553">
    <property type="protein sequence ID" value="TKW30368.1"/>
    <property type="molecule type" value="Genomic_DNA"/>
</dbReference>